<proteinExistence type="predicted"/>
<dbReference type="SMART" id="SM00547">
    <property type="entry name" value="ZnF_RBZ"/>
    <property type="match status" value="2"/>
</dbReference>
<dbReference type="InterPro" id="IPR000156">
    <property type="entry name" value="Ran_bind_dom"/>
</dbReference>
<dbReference type="InterPro" id="IPR011993">
    <property type="entry name" value="PH-like_dom_sf"/>
</dbReference>
<feature type="domain" description="RanBP2-type" evidence="9">
    <location>
        <begin position="188"/>
        <end position="217"/>
    </location>
</feature>
<feature type="compositionally biased region" description="Polar residues" evidence="6">
    <location>
        <begin position="415"/>
        <end position="424"/>
    </location>
</feature>
<evidence type="ECO:0008006" key="12">
    <source>
        <dbReference type="Google" id="ProtNLM"/>
    </source>
</evidence>
<dbReference type="Gene3D" id="2.30.29.30">
    <property type="entry name" value="Pleckstrin-homology domain (PH domain)/Phosphotyrosine-binding domain (PTB)"/>
    <property type="match status" value="1"/>
</dbReference>
<accession>A0ABR3MGU5</accession>
<dbReference type="PROSITE" id="PS50072">
    <property type="entry name" value="CSA_PPIASE_2"/>
    <property type="match status" value="1"/>
</dbReference>
<dbReference type="InterPro" id="IPR036443">
    <property type="entry name" value="Znf_RanBP2_sf"/>
</dbReference>
<dbReference type="EMBL" id="JAYMGO010000013">
    <property type="protein sequence ID" value="KAL1263546.1"/>
    <property type="molecule type" value="Genomic_DNA"/>
</dbReference>
<dbReference type="PROSITE" id="PS50199">
    <property type="entry name" value="ZF_RANBP2_2"/>
    <property type="match status" value="2"/>
</dbReference>
<dbReference type="Proteomes" id="UP001558613">
    <property type="component" value="Unassembled WGS sequence"/>
</dbReference>
<dbReference type="SUPFAM" id="SSF90209">
    <property type="entry name" value="Ran binding protein zinc finger-like"/>
    <property type="match status" value="2"/>
</dbReference>
<dbReference type="PROSITE" id="PS50196">
    <property type="entry name" value="RANBD1"/>
    <property type="match status" value="1"/>
</dbReference>
<gene>
    <name evidence="10" type="ORF">QQF64_006285</name>
</gene>
<evidence type="ECO:0000256" key="1">
    <source>
        <dbReference type="ARBA" id="ARBA00022723"/>
    </source>
</evidence>
<keyword evidence="5" id="KW-0175">Coiled coil</keyword>
<dbReference type="Pfam" id="PF00638">
    <property type="entry name" value="Ran_BP1"/>
    <property type="match status" value="1"/>
</dbReference>
<feature type="compositionally biased region" description="Low complexity" evidence="6">
    <location>
        <begin position="432"/>
        <end position="447"/>
    </location>
</feature>
<reference evidence="10 11" key="1">
    <citation type="submission" date="2023-09" db="EMBL/GenBank/DDBJ databases">
        <authorList>
            <person name="Wang M."/>
        </authorList>
    </citation>
    <scope>NUCLEOTIDE SEQUENCE [LARGE SCALE GENOMIC DNA]</scope>
    <source>
        <strain evidence="10">GT-2023</strain>
        <tissue evidence="10">Liver</tissue>
    </source>
</reference>
<dbReference type="Gene3D" id="2.40.100.10">
    <property type="entry name" value="Cyclophilin-like"/>
    <property type="match status" value="1"/>
</dbReference>
<dbReference type="PANTHER" id="PTHR11071:SF561">
    <property type="entry name" value="PEPTIDYL-PROLYL CIS-TRANS ISOMERASE D-RELATED"/>
    <property type="match status" value="1"/>
</dbReference>
<dbReference type="SUPFAM" id="SSF50891">
    <property type="entry name" value="Cyclophilin-like"/>
    <property type="match status" value="1"/>
</dbReference>
<dbReference type="PROSITE" id="PS01358">
    <property type="entry name" value="ZF_RANBP2_1"/>
    <property type="match status" value="2"/>
</dbReference>
<keyword evidence="1" id="KW-0479">Metal-binding</keyword>
<keyword evidence="11" id="KW-1185">Reference proteome</keyword>
<feature type="region of interest" description="Disordered" evidence="6">
    <location>
        <begin position="413"/>
        <end position="447"/>
    </location>
</feature>
<dbReference type="Gene3D" id="4.10.1060.10">
    <property type="entry name" value="Zinc finger, RanBP2-type"/>
    <property type="match status" value="2"/>
</dbReference>
<organism evidence="10 11">
    <name type="scientific">Cirrhinus molitorella</name>
    <name type="common">mud carp</name>
    <dbReference type="NCBI Taxonomy" id="172907"/>
    <lineage>
        <taxon>Eukaryota</taxon>
        <taxon>Metazoa</taxon>
        <taxon>Chordata</taxon>
        <taxon>Craniata</taxon>
        <taxon>Vertebrata</taxon>
        <taxon>Euteleostomi</taxon>
        <taxon>Actinopterygii</taxon>
        <taxon>Neopterygii</taxon>
        <taxon>Teleostei</taxon>
        <taxon>Ostariophysi</taxon>
        <taxon>Cypriniformes</taxon>
        <taxon>Cyprinidae</taxon>
        <taxon>Labeoninae</taxon>
        <taxon>Labeonini</taxon>
        <taxon>Cirrhinus</taxon>
    </lineage>
</organism>
<name>A0ABR3MGU5_9TELE</name>
<evidence type="ECO:0000256" key="5">
    <source>
        <dbReference type="SAM" id="Coils"/>
    </source>
</evidence>
<dbReference type="InterPro" id="IPR029000">
    <property type="entry name" value="Cyclophilin-like_dom_sf"/>
</dbReference>
<feature type="coiled-coil region" evidence="5">
    <location>
        <begin position="70"/>
        <end position="104"/>
    </location>
</feature>
<dbReference type="Pfam" id="PF00160">
    <property type="entry name" value="Pro_isomerase"/>
    <property type="match status" value="1"/>
</dbReference>
<comment type="caution">
    <text evidence="10">The sequence shown here is derived from an EMBL/GenBank/DDBJ whole genome shotgun (WGS) entry which is preliminary data.</text>
</comment>
<dbReference type="PANTHER" id="PTHR11071">
    <property type="entry name" value="PEPTIDYL-PROLYL CIS-TRANS ISOMERASE"/>
    <property type="match status" value="1"/>
</dbReference>
<evidence type="ECO:0000313" key="11">
    <source>
        <dbReference type="Proteomes" id="UP001558613"/>
    </source>
</evidence>
<evidence type="ECO:0000256" key="4">
    <source>
        <dbReference type="PROSITE-ProRule" id="PRU00322"/>
    </source>
</evidence>
<evidence type="ECO:0000259" key="8">
    <source>
        <dbReference type="PROSITE" id="PS50196"/>
    </source>
</evidence>
<evidence type="ECO:0000256" key="6">
    <source>
        <dbReference type="SAM" id="MobiDB-lite"/>
    </source>
</evidence>
<evidence type="ECO:0000259" key="7">
    <source>
        <dbReference type="PROSITE" id="PS50072"/>
    </source>
</evidence>
<dbReference type="InterPro" id="IPR058030">
    <property type="entry name" value="TRIM8/14/16/25/29/45/65_CC"/>
</dbReference>
<evidence type="ECO:0000256" key="2">
    <source>
        <dbReference type="ARBA" id="ARBA00022771"/>
    </source>
</evidence>
<dbReference type="Pfam" id="PF00641">
    <property type="entry name" value="Zn_ribbon_RanBP"/>
    <property type="match status" value="2"/>
</dbReference>
<feature type="region of interest" description="Disordered" evidence="6">
    <location>
        <begin position="488"/>
        <end position="526"/>
    </location>
</feature>
<keyword evidence="3" id="KW-0862">Zinc</keyword>
<dbReference type="PRINTS" id="PR00153">
    <property type="entry name" value="CSAPPISMRASE"/>
</dbReference>
<evidence type="ECO:0000313" key="10">
    <source>
        <dbReference type="EMBL" id="KAL1263546.1"/>
    </source>
</evidence>
<protein>
    <recommendedName>
        <fullName evidence="12">E3 SUMO-protein ligase RanBP2</fullName>
    </recommendedName>
</protein>
<keyword evidence="2 4" id="KW-0863">Zinc-finger</keyword>
<feature type="domain" description="RanBP2-type" evidence="9">
    <location>
        <begin position="351"/>
        <end position="380"/>
    </location>
</feature>
<feature type="compositionally biased region" description="Basic and acidic residues" evidence="6">
    <location>
        <begin position="507"/>
        <end position="526"/>
    </location>
</feature>
<evidence type="ECO:0000259" key="9">
    <source>
        <dbReference type="PROSITE" id="PS50199"/>
    </source>
</evidence>
<dbReference type="InterPro" id="IPR002130">
    <property type="entry name" value="Cyclophilin-type_PPIase_dom"/>
</dbReference>
<dbReference type="InterPro" id="IPR001876">
    <property type="entry name" value="Znf_RanBP2"/>
</dbReference>
<feature type="domain" description="PPIase cyclophilin-type" evidence="7">
    <location>
        <begin position="767"/>
        <end position="923"/>
    </location>
</feature>
<sequence length="925" mass="102414">MTKTQNKVKEMQKTFQQRVQQREKDILQLREAVESYKRSAQTAVEDSERIFTVLIHSIERSRSELIRLIRDQEKAAVSRAEGRLERLEKEINNLRRRDAELQQLSHTQDHIQFLQSFQFLSAPPESTDVNDDPFSSLFSFDDLRESVRQLRGKLENICKKELKNISDRVAYSQISSKTVDLEPLFSKKEGHWDCNVCCVRNTFTSAVCVACSSPAPTAEKVKPVEELKVSAPVAYPANLFSFGLSGDSAKNTASTNVSSKGFTFGSQIPVSFRFGLKNAARTSAGFGAQAEKKGIQADAPQHEKVSTVPFGTGIGIQFAKKEGQKNCNPCSTEESNATSQVELLATFFAKKDGQWNCDTCLVRNEATCSHCVLCQTTNPNVKNKTSAAPSSSSVPFRFGSSIYQPAATGFKANFNPGTSTSNNKAPLEGLKIKSSTTEAEKSSSGSKFSFSMPVPVFKFDIAKSEASDNQSQNGSASDLLKNVAELHKNEEKKEAAPSSSDQSVDACGHDNKVLKTDEDSESEVRNLKGKPYVDGADGASDHAGLSFGFASTSLFTFTELKKGTEEFTFAKKDANFTWSNAGARVFGSTVTQNEEKEEGSGDEEPHNVEIDFEPIVSLPEVEVKSGEEDEEILFKERAKLYRWDRDLNQWKERGVGDIKILCHPLKKRYRVVMRREQVLKVCANHTISQSIELKPMNTSANALVWTATDYSEGDGIVEQLAAKFKTPELAESFRRAFTDCQSHILQADNVQMSAAEALSRESNPVVFFDITIDGEDAGRIVMELFAHIVPKTAENFRALCTGEKGFGYRQSVFHRIIPDLMCQGGDITNQDGTGGKSIYGKEFDDESFEVRHTGPGLLSMANRGRDTNNSQFFITLKKAEHLDFKHMAFGFIKEGMVVVRRIGELGTRDGKPSKTITISNCGQIK</sequence>
<dbReference type="Pfam" id="PF25600">
    <property type="entry name" value="TRIM_CC"/>
    <property type="match status" value="1"/>
</dbReference>
<evidence type="ECO:0000256" key="3">
    <source>
        <dbReference type="ARBA" id="ARBA00022833"/>
    </source>
</evidence>
<dbReference type="SUPFAM" id="SSF50729">
    <property type="entry name" value="PH domain-like"/>
    <property type="match status" value="1"/>
</dbReference>
<dbReference type="SMART" id="SM00160">
    <property type="entry name" value="RanBD"/>
    <property type="match status" value="1"/>
</dbReference>
<feature type="domain" description="RanBD1" evidence="8">
    <location>
        <begin position="611"/>
        <end position="746"/>
    </location>
</feature>